<feature type="domain" description="SIS" evidence="3">
    <location>
        <begin position="31"/>
        <end position="182"/>
    </location>
</feature>
<keyword evidence="2" id="KW-0677">Repeat</keyword>
<dbReference type="InterPro" id="IPR046348">
    <property type="entry name" value="SIS_dom_sf"/>
</dbReference>
<dbReference type="EMBL" id="QQNH01000003">
    <property type="protein sequence ID" value="RDE09955.1"/>
    <property type="molecule type" value="Genomic_DNA"/>
</dbReference>
<protein>
    <submittedName>
        <fullName evidence="4">SIS domain-containing protein</fullName>
    </submittedName>
</protein>
<proteinExistence type="predicted"/>
<dbReference type="Pfam" id="PF01380">
    <property type="entry name" value="SIS"/>
    <property type="match status" value="2"/>
</dbReference>
<dbReference type="InterPro" id="IPR035466">
    <property type="entry name" value="GlmS/AgaS_SIS"/>
</dbReference>
<dbReference type="Gene3D" id="3.40.50.10490">
    <property type="entry name" value="Glucose-6-phosphate isomerase like protein, domain 1"/>
    <property type="match status" value="2"/>
</dbReference>
<dbReference type="Proteomes" id="UP000253759">
    <property type="component" value="Unassembled WGS sequence"/>
</dbReference>
<comment type="caution">
    <text evidence="4">The sequence shown here is derived from an EMBL/GenBank/DDBJ whole genome shotgun (WGS) entry which is preliminary data.</text>
</comment>
<gene>
    <name evidence="4" type="ORF">DVH29_03215</name>
</gene>
<evidence type="ECO:0000313" key="5">
    <source>
        <dbReference type="Proteomes" id="UP000253759"/>
    </source>
</evidence>
<organism evidence="4 5">
    <name type="scientific">Pelagibacterium lacus</name>
    <dbReference type="NCBI Taxonomy" id="2282655"/>
    <lineage>
        <taxon>Bacteria</taxon>
        <taxon>Pseudomonadati</taxon>
        <taxon>Pseudomonadota</taxon>
        <taxon>Alphaproteobacteria</taxon>
        <taxon>Hyphomicrobiales</taxon>
        <taxon>Devosiaceae</taxon>
        <taxon>Pelagibacterium</taxon>
    </lineage>
</organism>
<dbReference type="CDD" id="cd05009">
    <property type="entry name" value="SIS_GlmS_GlmD_2"/>
    <property type="match status" value="1"/>
</dbReference>
<dbReference type="OrthoDB" id="9761808at2"/>
<keyword evidence="1" id="KW-0808">Transferase</keyword>
<evidence type="ECO:0000313" key="4">
    <source>
        <dbReference type="EMBL" id="RDE09955.1"/>
    </source>
</evidence>
<dbReference type="GO" id="GO:0008483">
    <property type="term" value="F:transaminase activity"/>
    <property type="evidence" value="ECO:0007669"/>
    <property type="project" value="UniProtKB-KW"/>
</dbReference>
<evidence type="ECO:0000256" key="1">
    <source>
        <dbReference type="ARBA" id="ARBA00022576"/>
    </source>
</evidence>
<dbReference type="GO" id="GO:1901135">
    <property type="term" value="P:carbohydrate derivative metabolic process"/>
    <property type="evidence" value="ECO:0007669"/>
    <property type="project" value="InterPro"/>
</dbReference>
<dbReference type="PROSITE" id="PS51464">
    <property type="entry name" value="SIS"/>
    <property type="match status" value="2"/>
</dbReference>
<dbReference type="SUPFAM" id="SSF53697">
    <property type="entry name" value="SIS domain"/>
    <property type="match status" value="1"/>
</dbReference>
<dbReference type="PANTHER" id="PTHR10937">
    <property type="entry name" value="GLUCOSAMINE--FRUCTOSE-6-PHOSPHATE AMINOTRANSFERASE, ISOMERIZING"/>
    <property type="match status" value="1"/>
</dbReference>
<dbReference type="GO" id="GO:0097367">
    <property type="term" value="F:carbohydrate derivative binding"/>
    <property type="evidence" value="ECO:0007669"/>
    <property type="project" value="InterPro"/>
</dbReference>
<dbReference type="PANTHER" id="PTHR10937:SF8">
    <property type="entry name" value="AMINOTRANSFERASE-RELATED"/>
    <property type="match status" value="1"/>
</dbReference>
<evidence type="ECO:0000259" key="3">
    <source>
        <dbReference type="PROSITE" id="PS51464"/>
    </source>
</evidence>
<sequence length="341" mass="34398">MIQTHMKREIGEIPAAVARLLGEGREGIRAAAAALRAADPDVVVTIARGSSDHAATYFKYACELIAGVPVASIGPSIASIYGGGLRLGKAGAIGISQSGKSPDIVAMLASARASGACAIAVTNTAASPLAAAADHVVDIGAGTEQSVAATKTFATSAVAGLALVADWTGDAALLKALDALPEALEAAIGRDWGELVEATADSMSLFVLGRGPGLAIASEAALKFKETSGIHAEAYSTAEVLHGPSAIVGEGFPVLVLCGDDKARASILETAGRLGAQGARVFVTDPAPGTGIALPVARTGHPLLDPLALAVSFYGFIEALARRRGFDPDQPPHLRKVTATL</sequence>
<reference evidence="5" key="1">
    <citation type="submission" date="2018-07" db="EMBL/GenBank/DDBJ databases">
        <authorList>
            <person name="Liu B.-T."/>
            <person name="Du Z."/>
        </authorList>
    </citation>
    <scope>NUCLEOTIDE SEQUENCE [LARGE SCALE GENOMIC DNA]</scope>
    <source>
        <strain evidence="5">XYN52</strain>
    </source>
</reference>
<evidence type="ECO:0000256" key="2">
    <source>
        <dbReference type="ARBA" id="ARBA00022737"/>
    </source>
</evidence>
<name>A0A369W7Y8_9HYPH</name>
<keyword evidence="5" id="KW-1185">Reference proteome</keyword>
<dbReference type="AlphaFoldDB" id="A0A369W7Y8"/>
<dbReference type="CDD" id="cd05008">
    <property type="entry name" value="SIS_GlmS_GlmD_1"/>
    <property type="match status" value="1"/>
</dbReference>
<dbReference type="InterPro" id="IPR001347">
    <property type="entry name" value="SIS_dom"/>
</dbReference>
<dbReference type="InterPro" id="IPR035490">
    <property type="entry name" value="GlmS/FrlB_SIS"/>
</dbReference>
<feature type="domain" description="SIS" evidence="3">
    <location>
        <begin position="195"/>
        <end position="326"/>
    </location>
</feature>
<keyword evidence="1" id="KW-0032">Aminotransferase</keyword>
<accession>A0A369W7Y8</accession>